<feature type="region of interest" description="Disordered" evidence="1">
    <location>
        <begin position="1"/>
        <end position="22"/>
    </location>
</feature>
<feature type="compositionally biased region" description="Basic and acidic residues" evidence="1">
    <location>
        <begin position="107"/>
        <end position="117"/>
    </location>
</feature>
<evidence type="ECO:0000313" key="3">
    <source>
        <dbReference type="EMBL" id="QES58991.1"/>
    </source>
</evidence>
<protein>
    <submittedName>
        <fullName evidence="3">Serine/threonine protein phosphatase</fullName>
    </submittedName>
</protein>
<dbReference type="PANTHER" id="PTHR46546:SF4">
    <property type="entry name" value="SHEWANELLA-LIKE PROTEIN PHOSPHATASE 1"/>
    <property type="match status" value="1"/>
</dbReference>
<dbReference type="PRINTS" id="PR00114">
    <property type="entry name" value="STPHPHTASE"/>
</dbReference>
<feature type="domain" description="Calcineurin-like phosphoesterase" evidence="2">
    <location>
        <begin position="170"/>
        <end position="387"/>
    </location>
</feature>
<name>A0A5P2E0F5_STRVZ</name>
<evidence type="ECO:0000313" key="4">
    <source>
        <dbReference type="Proteomes" id="UP000324101"/>
    </source>
</evidence>
<feature type="compositionally biased region" description="Pro residues" evidence="1">
    <location>
        <begin position="63"/>
        <end position="74"/>
    </location>
</feature>
<proteinExistence type="predicted"/>
<evidence type="ECO:0000256" key="1">
    <source>
        <dbReference type="SAM" id="MobiDB-lite"/>
    </source>
</evidence>
<dbReference type="EMBL" id="CP029189">
    <property type="protein sequence ID" value="QES58991.1"/>
    <property type="molecule type" value="Genomic_DNA"/>
</dbReference>
<dbReference type="AlphaFoldDB" id="A0A5P2E0F5"/>
<dbReference type="PANTHER" id="PTHR46546">
    <property type="entry name" value="SHEWANELLA-LIKE PROTEIN PHOSPHATASE 1"/>
    <property type="match status" value="1"/>
</dbReference>
<dbReference type="SUPFAM" id="SSF56300">
    <property type="entry name" value="Metallo-dependent phosphatases"/>
    <property type="match status" value="1"/>
</dbReference>
<gene>
    <name evidence="3" type="ORF">DEJ51_16300</name>
</gene>
<feature type="compositionally biased region" description="Pro residues" evidence="1">
    <location>
        <begin position="89"/>
        <end position="105"/>
    </location>
</feature>
<dbReference type="RefSeq" id="WP_150258217.1">
    <property type="nucleotide sequence ID" value="NZ_CP029189.1"/>
</dbReference>
<reference evidence="3 4" key="1">
    <citation type="submission" date="2018-05" db="EMBL/GenBank/DDBJ databases">
        <title>Streptomyces venezuelae.</title>
        <authorList>
            <person name="Kim W."/>
            <person name="Lee N."/>
            <person name="Cho B.-K."/>
        </authorList>
    </citation>
    <scope>NUCLEOTIDE SEQUENCE [LARGE SCALE GENOMIC DNA]</scope>
    <source>
        <strain evidence="3 4">ATCC 21018</strain>
    </source>
</reference>
<accession>A0A5P2E0F5</accession>
<dbReference type="InterPro" id="IPR004843">
    <property type="entry name" value="Calcineurin-like_PHP"/>
</dbReference>
<evidence type="ECO:0000259" key="2">
    <source>
        <dbReference type="Pfam" id="PF00149"/>
    </source>
</evidence>
<dbReference type="InterPro" id="IPR006186">
    <property type="entry name" value="Ser/Thr-sp_prot-phosphatase"/>
</dbReference>
<dbReference type="OrthoDB" id="3454432at2"/>
<dbReference type="Pfam" id="PF00149">
    <property type="entry name" value="Metallophos"/>
    <property type="match status" value="1"/>
</dbReference>
<organism evidence="3 4">
    <name type="scientific">Streptomyces venezuelae</name>
    <dbReference type="NCBI Taxonomy" id="54571"/>
    <lineage>
        <taxon>Bacteria</taxon>
        <taxon>Bacillati</taxon>
        <taxon>Actinomycetota</taxon>
        <taxon>Actinomycetes</taxon>
        <taxon>Kitasatosporales</taxon>
        <taxon>Streptomycetaceae</taxon>
        <taxon>Streptomyces</taxon>
    </lineage>
</organism>
<feature type="region of interest" description="Disordered" evidence="1">
    <location>
        <begin position="59"/>
        <end position="148"/>
    </location>
</feature>
<dbReference type="Gene3D" id="3.60.21.10">
    <property type="match status" value="1"/>
</dbReference>
<sequence>MTQGAGQGPAMRTDTLRDFRVPDTEPALYAVSTSTGLPAEPPAYGEPLVYGEYPAYYEDGAPHVPPQPGYPPQAPTHRPAAPHQQQVQPQPPVVPQQPAQQPPYPEQRLHAHPDAEPAHAAPQGPDLDEPEGYTPTYRDLPVIGRGALGGPGDTVQVQYVPQDQPGGPGPLYVVGDVHGYLDELVTELHAQGLIDAERRWSAGNARLWFLGDFTDRGPDGIGVIDLVMRLSAEAAAAGGYCKALMGNHELLLIGAKRFGDTPVVSGAGTATFQAAWLLNGGQRTDMERLQDVHLQWMSRLDAAVLEEGHLLLHSDTTAYLDYGDSIEDVNDTIHELLNRGDADITWDLFRKFTKRFAFRDEGTGPAAVRELLDTYGGSRVVHGHSPIPYLLGEVGTEDGDESRGPEAVDGPHVYAEGLAIAMDGGVTMAGKLLVVQLPLSD</sequence>
<dbReference type="InterPro" id="IPR029052">
    <property type="entry name" value="Metallo-depent_PP-like"/>
</dbReference>
<feature type="compositionally biased region" description="Low complexity" evidence="1">
    <location>
        <begin position="79"/>
        <end position="88"/>
    </location>
</feature>
<dbReference type="GO" id="GO:0016787">
    <property type="term" value="F:hydrolase activity"/>
    <property type="evidence" value="ECO:0007669"/>
    <property type="project" value="InterPro"/>
</dbReference>
<dbReference type="Proteomes" id="UP000324101">
    <property type="component" value="Chromosome"/>
</dbReference>